<feature type="non-terminal residue" evidence="1">
    <location>
        <position position="1075"/>
    </location>
</feature>
<accession>A0A381WSG1</accession>
<organism evidence="1">
    <name type="scientific">marine metagenome</name>
    <dbReference type="NCBI Taxonomy" id="408172"/>
    <lineage>
        <taxon>unclassified sequences</taxon>
        <taxon>metagenomes</taxon>
        <taxon>ecological metagenomes</taxon>
    </lineage>
</organism>
<proteinExistence type="predicted"/>
<gene>
    <name evidence="1" type="ORF">METZ01_LOCUS108303</name>
</gene>
<dbReference type="InterPro" id="IPR023366">
    <property type="entry name" value="ATP_synth_asu-like_sf"/>
</dbReference>
<protein>
    <submittedName>
        <fullName evidence="1">Uncharacterized protein</fullName>
    </submittedName>
</protein>
<dbReference type="EMBL" id="UINC01012738">
    <property type="protein sequence ID" value="SVA55449.1"/>
    <property type="molecule type" value="Genomic_DNA"/>
</dbReference>
<name>A0A381WSG1_9ZZZZ</name>
<reference evidence="1" key="1">
    <citation type="submission" date="2018-05" db="EMBL/GenBank/DDBJ databases">
        <authorList>
            <person name="Lanie J.A."/>
            <person name="Ng W.-L."/>
            <person name="Kazmierczak K.M."/>
            <person name="Andrzejewski T.M."/>
            <person name="Davidsen T.M."/>
            <person name="Wayne K.J."/>
            <person name="Tettelin H."/>
            <person name="Glass J.I."/>
            <person name="Rusch D."/>
            <person name="Podicherti R."/>
            <person name="Tsui H.-C.T."/>
            <person name="Winkler M.E."/>
        </authorList>
    </citation>
    <scope>NUCLEOTIDE SEQUENCE</scope>
</reference>
<dbReference type="Gene3D" id="2.40.30.20">
    <property type="match status" value="1"/>
</dbReference>
<dbReference type="AlphaFoldDB" id="A0A381WSG1"/>
<feature type="non-terminal residue" evidence="1">
    <location>
        <position position="1"/>
    </location>
</feature>
<sequence>TKTKANKIKIEGATDKIFNGIFSASPIDSNSYSYTISEDFDSAVISGDLSSKFVKTAYLDSSNASLMDTSLKGNNAVIEVSSIAAGSIKAVAIENVGAGYSTKPKVLAGDGDNNAQMTAVIGAFAQYPGKYYGTQGRLDDAPKIQDSRYYQSFSYVLKAPIDTTKYRAHVDRLVHPAGMKMFGELAVILKASAELFSSGYHAGTEGRDGPGKPKDVDNYDDSGFEFGRPDYLHLHTPRFHPIILTRQVLVNAEIQTDFQPHVEIYTHDVPHHAMDGRIEHRGNVEIKREDFRDVQQMIRSSASMLTYVMDESQGNDEQYEIGETVYQGTSYFTRVREATVAGYNHDSKTLNLINMIPNMDFILDKSIIGYLGGADYAILENVTLPMADITELEHSHETGDIIQITRATTDYFNGEFVIQTVPDTNTYTVFLGRGDPGEDVEAVAQTAYGGSWLKVETKSIANVWRVSSQNYESPFEGNITQEDELIDGVIYNYNITLEEGDTYLLPKIQFPEYDSGTVSIDMSFSSDLLLEDHINPDTGLHEDGYVLHEQHGDTVGMGPTRYISLEDDTEGIEWSYERGHLGHEPLSIPYMETTVTPTVYENMGENLRLEDSSHFIEEGDETSRPLSRFMIEGSHPGLHSTEYEHGKRPIGEIEFEFKENFGWNFLLQDGHTRIISENPHETELFLTEEDYFKTEYGEVEFDLYDSVNQNLLLEDERTYFIEEGDETASPLARFVILDNHPGLLATEYEHGKRPLGEVEFDLYENAGHNLKLEDGSHFIEEGDETSRPLSRFMTEDRHPGLHSTEAEHVLRPFGKVIFELPPLPSMAASFIEDEMGEIETNLVVDRPYFNWHIMTEDDDHIVFEDDDLNINWGLGTKMTVEGMLYPRAFYRGSDLLMIDKGGITADNPMRVYELMQAKGQIVGGDWMNRIVGQQIFGCQVGRCRGAREKYLDGVNHTGDPLQRGSLGKFGEDRQLDGDAYRQNYGEAGSIISGPGNNMNHPRRIGYFNQYWELMSIHHPIMLTGPNWWKETTTPVTVYPTPMVNEDGEEIVTEQGETFVLTGPQGSSSLHVVATH</sequence>
<evidence type="ECO:0000313" key="1">
    <source>
        <dbReference type="EMBL" id="SVA55449.1"/>
    </source>
</evidence>